<dbReference type="RefSeq" id="WP_068455031.1">
    <property type="nucleotide sequence ID" value="NZ_BJOB01000003.1"/>
</dbReference>
<name>A0ABU9LKP6_9BACL</name>
<gene>
    <name evidence="2" type="ORF">AAF454_00980</name>
</gene>
<dbReference type="EMBL" id="JBCEWA010000001">
    <property type="protein sequence ID" value="MEL5986991.1"/>
    <property type="molecule type" value="Genomic_DNA"/>
</dbReference>
<comment type="caution">
    <text evidence="2">The sequence shown here is derived from an EMBL/GenBank/DDBJ whole genome shotgun (WGS) entry which is preliminary data.</text>
</comment>
<protein>
    <submittedName>
        <fullName evidence="2">NINE protein</fullName>
    </submittedName>
</protein>
<feature type="transmembrane region" description="Helical" evidence="1">
    <location>
        <begin position="12"/>
        <end position="32"/>
    </location>
</feature>
<accession>A0ABU9LKP6</accession>
<feature type="transmembrane region" description="Helical" evidence="1">
    <location>
        <begin position="44"/>
        <end position="70"/>
    </location>
</feature>
<reference evidence="2 3" key="1">
    <citation type="submission" date="2024-04" db="EMBL/GenBank/DDBJ databases">
        <authorList>
            <person name="Wu Y.S."/>
            <person name="Zhang L."/>
        </authorList>
    </citation>
    <scope>NUCLEOTIDE SEQUENCE [LARGE SCALE GENOMIC DNA]</scope>
    <source>
        <strain evidence="2 3">KG-01</strain>
    </source>
</reference>
<proteinExistence type="predicted"/>
<dbReference type="GeneID" id="97820255"/>
<keyword evidence="1" id="KW-1133">Transmembrane helix</keyword>
<dbReference type="Proteomes" id="UP001398420">
    <property type="component" value="Unassembled WGS sequence"/>
</dbReference>
<evidence type="ECO:0000313" key="2">
    <source>
        <dbReference type="EMBL" id="MEL5986991.1"/>
    </source>
</evidence>
<evidence type="ECO:0000313" key="3">
    <source>
        <dbReference type="Proteomes" id="UP001398420"/>
    </source>
</evidence>
<keyword evidence="3" id="KW-1185">Reference proteome</keyword>
<evidence type="ECO:0000256" key="1">
    <source>
        <dbReference type="SAM" id="Phobius"/>
    </source>
</evidence>
<keyword evidence="1" id="KW-0812">Transmembrane</keyword>
<keyword evidence="1" id="KW-0472">Membrane</keyword>
<sequence length="95" mass="10689">MTDTAPALKSKKVAWVLWLFLGLFFGAHRIYLNRMGSGLAIMSLGFFTFILSFLAVGLYVFIILGIVWIIEGIRLNKLVDLENAFILNGGYDQED</sequence>
<organism evidence="2 3">
    <name type="scientific">Kurthia gibsonii</name>
    <dbReference type="NCBI Taxonomy" id="33946"/>
    <lineage>
        <taxon>Bacteria</taxon>
        <taxon>Bacillati</taxon>
        <taxon>Bacillota</taxon>
        <taxon>Bacilli</taxon>
        <taxon>Bacillales</taxon>
        <taxon>Caryophanaceae</taxon>
        <taxon>Kurthia</taxon>
    </lineage>
</organism>